<comment type="caution">
    <text evidence="1">The sequence shown here is derived from an EMBL/GenBank/DDBJ whole genome shotgun (WGS) entry which is preliminary data.</text>
</comment>
<dbReference type="AlphaFoldDB" id="A0A327JXT2"/>
<evidence type="ECO:0000313" key="1">
    <source>
        <dbReference type="EMBL" id="RAI30426.1"/>
    </source>
</evidence>
<dbReference type="Proteomes" id="UP000248863">
    <property type="component" value="Unassembled WGS sequence"/>
</dbReference>
<accession>A0A327JXT2</accession>
<name>A0A327JXT2_9BRAD</name>
<keyword evidence="2" id="KW-1185">Reference proteome</keyword>
<dbReference type="EMBL" id="NPEU01000616">
    <property type="protein sequence ID" value="RAI30426.1"/>
    <property type="molecule type" value="Genomic_DNA"/>
</dbReference>
<gene>
    <name evidence="1" type="ORF">CH338_27695</name>
</gene>
<sequence>MDKRSAQIVTICECIDHCFAFAMWCEDFAPYLDPEEMIWGLDRAADLLSDASRLQSFLALRKLDDFFGGVKPKPGDLTAADFGIETPSLLGEAGKTFLSEDERGRINKGVAHLTEHLSLADDSEVELFEILKRSMPVFTRLVAGLRKLDTSEDAATWLDRTNDLIERGMKIKTPAEKLAEQAQARSG</sequence>
<protein>
    <submittedName>
        <fullName evidence="1">Uncharacterized protein</fullName>
    </submittedName>
</protein>
<proteinExistence type="predicted"/>
<evidence type="ECO:0000313" key="2">
    <source>
        <dbReference type="Proteomes" id="UP000248863"/>
    </source>
</evidence>
<organism evidence="1 2">
    <name type="scientific">Rhodoplanes elegans</name>
    <dbReference type="NCBI Taxonomy" id="29408"/>
    <lineage>
        <taxon>Bacteria</taxon>
        <taxon>Pseudomonadati</taxon>
        <taxon>Pseudomonadota</taxon>
        <taxon>Alphaproteobacteria</taxon>
        <taxon>Hyphomicrobiales</taxon>
        <taxon>Nitrobacteraceae</taxon>
        <taxon>Rhodoplanes</taxon>
    </lineage>
</organism>
<reference evidence="1 2" key="1">
    <citation type="submission" date="2017-07" db="EMBL/GenBank/DDBJ databases">
        <title>Draft Genome Sequences of Select Purple Nonsulfur Bacteria.</title>
        <authorList>
            <person name="Lasarre B."/>
            <person name="Mckinlay J.B."/>
        </authorList>
    </citation>
    <scope>NUCLEOTIDE SEQUENCE [LARGE SCALE GENOMIC DNA]</scope>
    <source>
        <strain evidence="1 2">DSM 11907</strain>
    </source>
</reference>
<dbReference type="OrthoDB" id="9952716at2"/>
<dbReference type="RefSeq" id="WP_111360231.1">
    <property type="nucleotide sequence ID" value="NZ_NHSK01000008.1"/>
</dbReference>